<evidence type="ECO:0000313" key="2">
    <source>
        <dbReference type="EMBL" id="MFB9838961.1"/>
    </source>
</evidence>
<sequence length="49" mass="5417">MTDRPALQIKSLAEDNRPARLGTRVTRMPAEMLAASSFDREETASAPQE</sequence>
<evidence type="ECO:0008006" key="4">
    <source>
        <dbReference type="Google" id="ProtNLM"/>
    </source>
</evidence>
<evidence type="ECO:0000256" key="1">
    <source>
        <dbReference type="SAM" id="MobiDB-lite"/>
    </source>
</evidence>
<protein>
    <recommendedName>
        <fullName evidence="4">FXSXX-COOH protein</fullName>
    </recommendedName>
</protein>
<dbReference type="EMBL" id="JBHLZP010000606">
    <property type="protein sequence ID" value="MFB9838961.1"/>
    <property type="molecule type" value="Genomic_DNA"/>
</dbReference>
<proteinExistence type="predicted"/>
<comment type="caution">
    <text evidence="2">The sequence shown here is derived from an EMBL/GenBank/DDBJ whole genome shotgun (WGS) entry which is preliminary data.</text>
</comment>
<dbReference type="Proteomes" id="UP001589627">
    <property type="component" value="Unassembled WGS sequence"/>
</dbReference>
<reference evidence="2 3" key="1">
    <citation type="submission" date="2024-09" db="EMBL/GenBank/DDBJ databases">
        <authorList>
            <person name="Sun Q."/>
            <person name="Mori K."/>
        </authorList>
    </citation>
    <scope>NUCLEOTIDE SEQUENCE [LARGE SCALE GENOMIC DNA]</scope>
    <source>
        <strain evidence="2 3">TBRC 0563</strain>
    </source>
</reference>
<gene>
    <name evidence="2" type="ORF">ACFFNX_43120</name>
</gene>
<organism evidence="2 3">
    <name type="scientific">Actinoallomurus acaciae</name>
    <dbReference type="NCBI Taxonomy" id="502577"/>
    <lineage>
        <taxon>Bacteria</taxon>
        <taxon>Bacillati</taxon>
        <taxon>Actinomycetota</taxon>
        <taxon>Actinomycetes</taxon>
        <taxon>Streptosporangiales</taxon>
        <taxon>Thermomonosporaceae</taxon>
        <taxon>Actinoallomurus</taxon>
    </lineage>
</organism>
<evidence type="ECO:0000313" key="3">
    <source>
        <dbReference type="Proteomes" id="UP001589627"/>
    </source>
</evidence>
<feature type="region of interest" description="Disordered" evidence="1">
    <location>
        <begin position="1"/>
        <end position="22"/>
    </location>
</feature>
<name>A0ABV5YV57_9ACTN</name>
<dbReference type="RefSeq" id="WP_378212042.1">
    <property type="nucleotide sequence ID" value="NZ_JBHLZP010000606.1"/>
</dbReference>
<accession>A0ABV5YV57</accession>
<keyword evidence="3" id="KW-1185">Reference proteome</keyword>